<name>A0A401SXD1_CHIPU</name>
<feature type="region of interest" description="Disordered" evidence="1">
    <location>
        <begin position="45"/>
        <end position="81"/>
    </location>
</feature>
<dbReference type="Proteomes" id="UP000287033">
    <property type="component" value="Unassembled WGS sequence"/>
</dbReference>
<accession>A0A401SXD1</accession>
<dbReference type="EMBL" id="BEZZ01000654">
    <property type="protein sequence ID" value="GCC34996.1"/>
    <property type="molecule type" value="Genomic_DNA"/>
</dbReference>
<feature type="compositionally biased region" description="Basic and acidic residues" evidence="1">
    <location>
        <begin position="45"/>
        <end position="55"/>
    </location>
</feature>
<comment type="caution">
    <text evidence="2">The sequence shown here is derived from an EMBL/GenBank/DDBJ whole genome shotgun (WGS) entry which is preliminary data.</text>
</comment>
<evidence type="ECO:0000256" key="1">
    <source>
        <dbReference type="SAM" id="MobiDB-lite"/>
    </source>
</evidence>
<evidence type="ECO:0000313" key="3">
    <source>
        <dbReference type="Proteomes" id="UP000287033"/>
    </source>
</evidence>
<dbReference type="AlphaFoldDB" id="A0A401SXD1"/>
<gene>
    <name evidence="2" type="ORF">chiPu_0013474</name>
</gene>
<proteinExistence type="predicted"/>
<keyword evidence="3" id="KW-1185">Reference proteome</keyword>
<organism evidence="2 3">
    <name type="scientific">Chiloscyllium punctatum</name>
    <name type="common">Brownbanded bambooshark</name>
    <name type="synonym">Hemiscyllium punctatum</name>
    <dbReference type="NCBI Taxonomy" id="137246"/>
    <lineage>
        <taxon>Eukaryota</taxon>
        <taxon>Metazoa</taxon>
        <taxon>Chordata</taxon>
        <taxon>Craniata</taxon>
        <taxon>Vertebrata</taxon>
        <taxon>Chondrichthyes</taxon>
        <taxon>Elasmobranchii</taxon>
        <taxon>Galeomorphii</taxon>
        <taxon>Galeoidea</taxon>
        <taxon>Orectolobiformes</taxon>
        <taxon>Hemiscylliidae</taxon>
        <taxon>Chiloscyllium</taxon>
    </lineage>
</organism>
<reference evidence="2 3" key="1">
    <citation type="journal article" date="2018" name="Nat. Ecol. Evol.">
        <title>Shark genomes provide insights into elasmobranch evolution and the origin of vertebrates.</title>
        <authorList>
            <person name="Hara Y"/>
            <person name="Yamaguchi K"/>
            <person name="Onimaru K"/>
            <person name="Kadota M"/>
            <person name="Koyanagi M"/>
            <person name="Keeley SD"/>
            <person name="Tatsumi K"/>
            <person name="Tanaka K"/>
            <person name="Motone F"/>
            <person name="Kageyama Y"/>
            <person name="Nozu R"/>
            <person name="Adachi N"/>
            <person name="Nishimura O"/>
            <person name="Nakagawa R"/>
            <person name="Tanegashima C"/>
            <person name="Kiyatake I"/>
            <person name="Matsumoto R"/>
            <person name="Murakumo K"/>
            <person name="Nishida K"/>
            <person name="Terakita A"/>
            <person name="Kuratani S"/>
            <person name="Sato K"/>
            <person name="Hyodo S Kuraku.S."/>
        </authorList>
    </citation>
    <scope>NUCLEOTIDE SEQUENCE [LARGE SCALE GENOMIC DNA]</scope>
</reference>
<sequence>MAESCRILTGPLTLSSISTDPADGEGELLAGMFINVSSLLSNGRERAGRLRKQEKNNPQPLAWPKDFSQTQPPGCVGDRRPVRRGLANPPWWKDLIVQGECFAFIGGRSCIARW</sequence>
<protein>
    <submittedName>
        <fullName evidence="2">Uncharacterized protein</fullName>
    </submittedName>
</protein>
<evidence type="ECO:0000313" key="2">
    <source>
        <dbReference type="EMBL" id="GCC34996.1"/>
    </source>
</evidence>